<gene>
    <name evidence="6" type="ORF">PHJA_000913700</name>
</gene>
<keyword evidence="2 4" id="KW-0863">Zinc-finger</keyword>
<dbReference type="AlphaFoldDB" id="A0A830BJC2"/>
<evidence type="ECO:0000256" key="4">
    <source>
        <dbReference type="PROSITE-ProRule" id="PRU01343"/>
    </source>
</evidence>
<dbReference type="InterPro" id="IPR010666">
    <property type="entry name" value="Znf_GRF"/>
</dbReference>
<accession>A0A830BJC2</accession>
<keyword evidence="1" id="KW-0479">Metal-binding</keyword>
<dbReference type="Proteomes" id="UP000653305">
    <property type="component" value="Unassembled WGS sequence"/>
</dbReference>
<reference evidence="6" key="1">
    <citation type="submission" date="2020-07" db="EMBL/GenBank/DDBJ databases">
        <title>Ethylene signaling mediates host invasion by parasitic plants.</title>
        <authorList>
            <person name="Yoshida S."/>
        </authorList>
    </citation>
    <scope>NUCLEOTIDE SEQUENCE</scope>
    <source>
        <strain evidence="6">Okayama</strain>
    </source>
</reference>
<evidence type="ECO:0000313" key="7">
    <source>
        <dbReference type="Proteomes" id="UP000653305"/>
    </source>
</evidence>
<evidence type="ECO:0000256" key="3">
    <source>
        <dbReference type="ARBA" id="ARBA00022833"/>
    </source>
</evidence>
<keyword evidence="3" id="KW-0862">Zinc</keyword>
<sequence length="96" mass="11386">MRKSHATNSGSDKFSWNNDYSHEKHFCYCDGEKTLILKTTWTKRNLGRRYWACPKYGTNGYCEIFIWLDGEMCERSKQIIPGLLKKIDKLEDEINE</sequence>
<keyword evidence="7" id="KW-1185">Reference proteome</keyword>
<dbReference type="PROSITE" id="PS51999">
    <property type="entry name" value="ZF_GRF"/>
    <property type="match status" value="1"/>
</dbReference>
<protein>
    <recommendedName>
        <fullName evidence="5">GRF-type domain-containing protein</fullName>
    </recommendedName>
</protein>
<feature type="domain" description="GRF-type" evidence="5">
    <location>
        <begin position="27"/>
        <end position="71"/>
    </location>
</feature>
<dbReference type="PANTHER" id="PTHR33248">
    <property type="entry name" value="ZINC ION-BINDING PROTEIN"/>
    <property type="match status" value="1"/>
</dbReference>
<evidence type="ECO:0000256" key="1">
    <source>
        <dbReference type="ARBA" id="ARBA00022723"/>
    </source>
</evidence>
<dbReference type="GO" id="GO:0008270">
    <property type="term" value="F:zinc ion binding"/>
    <property type="evidence" value="ECO:0007669"/>
    <property type="project" value="UniProtKB-KW"/>
</dbReference>
<evidence type="ECO:0000259" key="5">
    <source>
        <dbReference type="PROSITE" id="PS51999"/>
    </source>
</evidence>
<organism evidence="6 7">
    <name type="scientific">Phtheirospermum japonicum</name>
    <dbReference type="NCBI Taxonomy" id="374723"/>
    <lineage>
        <taxon>Eukaryota</taxon>
        <taxon>Viridiplantae</taxon>
        <taxon>Streptophyta</taxon>
        <taxon>Embryophyta</taxon>
        <taxon>Tracheophyta</taxon>
        <taxon>Spermatophyta</taxon>
        <taxon>Magnoliopsida</taxon>
        <taxon>eudicotyledons</taxon>
        <taxon>Gunneridae</taxon>
        <taxon>Pentapetalae</taxon>
        <taxon>asterids</taxon>
        <taxon>lamiids</taxon>
        <taxon>Lamiales</taxon>
        <taxon>Orobanchaceae</taxon>
        <taxon>Orobanchaceae incertae sedis</taxon>
        <taxon>Phtheirospermum</taxon>
    </lineage>
</organism>
<name>A0A830BJC2_9LAMI</name>
<comment type="caution">
    <text evidence="6">The sequence shown here is derived from an EMBL/GenBank/DDBJ whole genome shotgun (WGS) entry which is preliminary data.</text>
</comment>
<evidence type="ECO:0000313" key="6">
    <source>
        <dbReference type="EMBL" id="GFP87700.1"/>
    </source>
</evidence>
<evidence type="ECO:0000256" key="2">
    <source>
        <dbReference type="ARBA" id="ARBA00022771"/>
    </source>
</evidence>
<proteinExistence type="predicted"/>
<dbReference type="EMBL" id="BMAC01000151">
    <property type="protein sequence ID" value="GFP87700.1"/>
    <property type="molecule type" value="Genomic_DNA"/>
</dbReference>
<dbReference type="OrthoDB" id="913116at2759"/>